<dbReference type="AlphaFoldDB" id="A0A7W9HM83"/>
<dbReference type="RefSeq" id="WP_184922994.1">
    <property type="nucleotide sequence ID" value="NZ_JACHMO010000001.1"/>
</dbReference>
<protein>
    <recommendedName>
        <fullName evidence="1">DUF7711 domain-containing protein</fullName>
    </recommendedName>
</protein>
<evidence type="ECO:0000313" key="3">
    <source>
        <dbReference type="Proteomes" id="UP000552097"/>
    </source>
</evidence>
<proteinExistence type="predicted"/>
<comment type="caution">
    <text evidence="2">The sequence shown here is derived from an EMBL/GenBank/DDBJ whole genome shotgun (WGS) entry which is preliminary data.</text>
</comment>
<dbReference type="InterPro" id="IPR056128">
    <property type="entry name" value="DUF7711"/>
</dbReference>
<evidence type="ECO:0000313" key="2">
    <source>
        <dbReference type="EMBL" id="MBB5804862.1"/>
    </source>
</evidence>
<organism evidence="2 3">
    <name type="scientific">Saccharothrix ecbatanensis</name>
    <dbReference type="NCBI Taxonomy" id="1105145"/>
    <lineage>
        <taxon>Bacteria</taxon>
        <taxon>Bacillati</taxon>
        <taxon>Actinomycetota</taxon>
        <taxon>Actinomycetes</taxon>
        <taxon>Pseudonocardiales</taxon>
        <taxon>Pseudonocardiaceae</taxon>
        <taxon>Saccharothrix</taxon>
    </lineage>
</organism>
<accession>A0A7W9HM83</accession>
<evidence type="ECO:0000259" key="1">
    <source>
        <dbReference type="Pfam" id="PF24821"/>
    </source>
</evidence>
<name>A0A7W9HM83_9PSEU</name>
<sequence length="202" mass="22550">MKWSRAVRHVEELAAKCGELASLPSSIHPLRVVELWAVGDVLGEPRDLEQVTVAVVVDLPVDDVPWLSEPHGAEHWANASRMSRNPIRPLWRSARAPVWNHVVHRPALVWNSVDGIVEETLAALLDGRGEQARLPAPGADELRARLGEELAVSLRALRRQTRAYEEKRWSPGKLTTVSDALWRVSEGYLDVLDARRASDSTM</sequence>
<dbReference type="Proteomes" id="UP000552097">
    <property type="component" value="Unassembled WGS sequence"/>
</dbReference>
<keyword evidence="3" id="KW-1185">Reference proteome</keyword>
<reference evidence="2 3" key="1">
    <citation type="submission" date="2020-08" db="EMBL/GenBank/DDBJ databases">
        <title>Sequencing the genomes of 1000 actinobacteria strains.</title>
        <authorList>
            <person name="Klenk H.-P."/>
        </authorList>
    </citation>
    <scope>NUCLEOTIDE SEQUENCE [LARGE SCALE GENOMIC DNA]</scope>
    <source>
        <strain evidence="2 3">DSM 45486</strain>
    </source>
</reference>
<gene>
    <name evidence="2" type="ORF">F4560_004630</name>
</gene>
<dbReference type="EMBL" id="JACHMO010000001">
    <property type="protein sequence ID" value="MBB5804862.1"/>
    <property type="molecule type" value="Genomic_DNA"/>
</dbReference>
<dbReference type="Pfam" id="PF24821">
    <property type="entry name" value="DUF7711"/>
    <property type="match status" value="1"/>
</dbReference>
<feature type="domain" description="DUF7711" evidence="1">
    <location>
        <begin position="1"/>
        <end position="196"/>
    </location>
</feature>